<dbReference type="CDD" id="cd03674">
    <property type="entry name" value="NUDIX_Hydrolase"/>
    <property type="match status" value="1"/>
</dbReference>
<evidence type="ECO:0000313" key="3">
    <source>
        <dbReference type="EMBL" id="USQ79703.1"/>
    </source>
</evidence>
<evidence type="ECO:0000313" key="4">
    <source>
        <dbReference type="Proteomes" id="UP001056455"/>
    </source>
</evidence>
<dbReference type="SUPFAM" id="SSF55811">
    <property type="entry name" value="Nudix"/>
    <property type="match status" value="1"/>
</dbReference>
<feature type="domain" description="Nudix hydrolase" evidence="2">
    <location>
        <begin position="45"/>
        <end position="182"/>
    </location>
</feature>
<dbReference type="PROSITE" id="PS51462">
    <property type="entry name" value="NUDIX"/>
    <property type="match status" value="1"/>
</dbReference>
<dbReference type="InterPro" id="IPR015797">
    <property type="entry name" value="NUDIX_hydrolase-like_dom_sf"/>
</dbReference>
<dbReference type="RefSeq" id="WP_252592807.1">
    <property type="nucleotide sequence ID" value="NZ_CP099489.1"/>
</dbReference>
<evidence type="ECO:0000256" key="1">
    <source>
        <dbReference type="ARBA" id="ARBA00005582"/>
    </source>
</evidence>
<dbReference type="Proteomes" id="UP001056455">
    <property type="component" value="Chromosome"/>
</dbReference>
<gene>
    <name evidence="3" type="ORF">NF556_19290</name>
</gene>
<name>A0ABY4YSK9_9MICO</name>
<dbReference type="EMBL" id="CP099489">
    <property type="protein sequence ID" value="USQ79703.1"/>
    <property type="molecule type" value="Genomic_DNA"/>
</dbReference>
<proteinExistence type="inferred from homology"/>
<keyword evidence="4" id="KW-1185">Reference proteome</keyword>
<dbReference type="InterPro" id="IPR000086">
    <property type="entry name" value="NUDIX_hydrolase_dom"/>
</dbReference>
<organism evidence="3 4">
    <name type="scientific">Ornithinimicrobium faecis</name>
    <dbReference type="NCBI Taxonomy" id="2934158"/>
    <lineage>
        <taxon>Bacteria</taxon>
        <taxon>Bacillati</taxon>
        <taxon>Actinomycetota</taxon>
        <taxon>Actinomycetes</taxon>
        <taxon>Micrococcales</taxon>
        <taxon>Ornithinimicrobiaceae</taxon>
        <taxon>Ornithinimicrobium</taxon>
    </lineage>
</organism>
<reference evidence="3" key="1">
    <citation type="submission" date="2022-06" db="EMBL/GenBank/DDBJ databases">
        <title>Ornithinimicrobium HY1793.</title>
        <authorList>
            <person name="Huang Y."/>
        </authorList>
    </citation>
    <scope>NUCLEOTIDE SEQUENCE</scope>
    <source>
        <strain evidence="3">HY1793</strain>
    </source>
</reference>
<dbReference type="PANTHER" id="PTHR43736:SF1">
    <property type="entry name" value="DIHYDRONEOPTERIN TRIPHOSPHATE DIPHOSPHATASE"/>
    <property type="match status" value="1"/>
</dbReference>
<evidence type="ECO:0000259" key="2">
    <source>
        <dbReference type="PROSITE" id="PS51462"/>
    </source>
</evidence>
<comment type="similarity">
    <text evidence="1">Belongs to the Nudix hydrolase family.</text>
</comment>
<accession>A0ABY4YSK9</accession>
<protein>
    <submittedName>
        <fullName evidence="3">NUDIX domain-containing protein</fullName>
    </submittedName>
</protein>
<dbReference type="PANTHER" id="PTHR43736">
    <property type="entry name" value="ADP-RIBOSE PYROPHOSPHATASE"/>
    <property type="match status" value="1"/>
</dbReference>
<dbReference type="Gene3D" id="3.90.79.10">
    <property type="entry name" value="Nucleoside Triphosphate Pyrophosphohydrolase"/>
    <property type="match status" value="1"/>
</dbReference>
<sequence length="186" mass="20399">MTLHRDALKTLTAWVPPTAEQAALRDRFGGHLYDHQDGLERSCYPDHITASTVVLARGGAEVLLTLHARAKRWFQFGGHCEAGDERLVDAALREATEESGIEGLQIDSVPIHLDEHEVPFCGERGGVHHLDVRFVAVAPEGASHVVSDESLDVRWWPVASLGTRSGPPDVSAELIEAITMARSRLR</sequence>
<dbReference type="Pfam" id="PF00293">
    <property type="entry name" value="NUDIX"/>
    <property type="match status" value="1"/>
</dbReference>